<evidence type="ECO:0000259" key="2">
    <source>
        <dbReference type="Pfam" id="PF13091"/>
    </source>
</evidence>
<feature type="coiled-coil region" evidence="1">
    <location>
        <begin position="7"/>
        <end position="54"/>
    </location>
</feature>
<dbReference type="SUPFAM" id="SSF56024">
    <property type="entry name" value="Phospholipase D/nuclease"/>
    <property type="match status" value="1"/>
</dbReference>
<name>A0A7C3YGF0_9EURY</name>
<keyword evidence="1" id="KW-0175">Coiled coil</keyword>
<feature type="domain" description="Phospholipase D-like" evidence="2">
    <location>
        <begin position="771"/>
        <end position="862"/>
    </location>
</feature>
<dbReference type="Gene3D" id="3.30.870.10">
    <property type="entry name" value="Endonuclease Chain A"/>
    <property type="match status" value="1"/>
</dbReference>
<reference evidence="3" key="1">
    <citation type="journal article" date="2020" name="mSystems">
        <title>Genome- and Community-Level Interaction Insights into Carbon Utilization and Element Cycling Functions of Hydrothermarchaeota in Hydrothermal Sediment.</title>
        <authorList>
            <person name="Zhou Z."/>
            <person name="Liu Y."/>
            <person name="Xu W."/>
            <person name="Pan J."/>
            <person name="Luo Z.H."/>
            <person name="Li M."/>
        </authorList>
    </citation>
    <scope>NUCLEOTIDE SEQUENCE [LARGE SCALE GENOMIC DNA]</scope>
    <source>
        <strain evidence="3">SpSt-97</strain>
    </source>
</reference>
<dbReference type="AlphaFoldDB" id="A0A7C3YGF0"/>
<accession>A0A7C3YGF0</accession>
<proteinExistence type="predicted"/>
<comment type="caution">
    <text evidence="3">The sequence shown here is derived from an EMBL/GenBank/DDBJ whole genome shotgun (WGS) entry which is preliminary data.</text>
</comment>
<gene>
    <name evidence="3" type="ORF">ENX77_07815</name>
</gene>
<evidence type="ECO:0000313" key="3">
    <source>
        <dbReference type="EMBL" id="HGE67000.1"/>
    </source>
</evidence>
<organism evidence="3">
    <name type="scientific">Geoglobus ahangari</name>
    <dbReference type="NCBI Taxonomy" id="113653"/>
    <lineage>
        <taxon>Archaea</taxon>
        <taxon>Methanobacteriati</taxon>
        <taxon>Methanobacteriota</taxon>
        <taxon>Archaeoglobi</taxon>
        <taxon>Archaeoglobales</taxon>
        <taxon>Archaeoglobaceae</taxon>
        <taxon>Geoglobus</taxon>
    </lineage>
</organism>
<dbReference type="Pfam" id="PF13091">
    <property type="entry name" value="PLDc_2"/>
    <property type="match status" value="1"/>
</dbReference>
<dbReference type="EMBL" id="DTPI01000034">
    <property type="protein sequence ID" value="HGE67000.1"/>
    <property type="molecule type" value="Genomic_DNA"/>
</dbReference>
<evidence type="ECO:0000256" key="1">
    <source>
        <dbReference type="SAM" id="Coils"/>
    </source>
</evidence>
<protein>
    <recommendedName>
        <fullName evidence="2">Phospholipase D-like domain-containing protein</fullName>
    </recommendedName>
</protein>
<sequence length="888" mass="102678">MKRSDLLEELRSSLEKIVEEIEQVKRSGIVIVGKEEIEYKLDRMKSSLNQAKKLIYELGDTELEKAYRKIEEKTKGVDDRSLVENISEIKALLWSFDGLITTKGKEIGKRSGIFRGREENHIARISQKFWSLKRIISEMGEECSRLENFLPYSIESSEIIDLLRSLELGGEIWTSDLIARISGLRNVAGELYTEEVKLRGEAFQLLDEESKPLELLLLHYPPFEPIHRNVGGIIGRYIWLLELKNGEIKPQEVANETAKLDENNRLTLVEPKDLRDLKEVIMKIEFKKKEFRSFVFVKYGSKKLFDELKGRTIEEVQKRYDEYVRRKRGRMDVSTYSATNLSYVWFCLLGRGMSTDPYDLDCPFIENCTIGKSRGRCDKWSWRRRLFPKVYVSSEIKISPSSMKNLEEDLNFLFIKPVAARGVQIWKQYKSAQWYMPTVISEGPVVKAEFSRPIVENLKRTNFVGFKIPLSIVESIVDTILEEDNSHKPEITVLYPDRKVTLDKVLISKFYIYSRTRGGFDTFSFLSKASRQISKDFENFKKNLSNKELKDYLIKRIGHTLAHLFLIFISNSLEIEMDDLIYVFSESEDELLVAVAENSMLGSIDIFGHLKHKFGSLNNMIYEFLTKTVKLLDEHVQELRNFSKNQVLQGRSELNLVAEKVKMRYEDFVAKGLIMDATNFINHLVLSEEDKKIAEELKIDIGKVRDLLLDAINVSGINTCLDGCVACIMLDRRCTEPLLQNLNLSLNLSLYFLRILLGEEIKGRGNKIGIAILNQAKESLFAFSPYIDDEGANFLSELAQRGVKITLVTYDKFASKYKNILNNPNVSICALKKPKHYKFYIIDRRILVNTSQNLSNLSSINNFRIQCIKPEDAESYERAEIEDCDYVR</sequence>
<dbReference type="InterPro" id="IPR025202">
    <property type="entry name" value="PLD-like_dom"/>
</dbReference>